<dbReference type="PROSITE" id="PS50801">
    <property type="entry name" value="STAS"/>
    <property type="match status" value="1"/>
</dbReference>
<dbReference type="InterPro" id="IPR002645">
    <property type="entry name" value="STAS_dom"/>
</dbReference>
<dbReference type="Gene3D" id="3.30.750.24">
    <property type="entry name" value="STAS domain"/>
    <property type="match status" value="1"/>
</dbReference>
<feature type="domain" description="STAS" evidence="2">
    <location>
        <begin position="27"/>
        <end position="116"/>
    </location>
</feature>
<reference evidence="3 4" key="1">
    <citation type="submission" date="2019-12" db="EMBL/GenBank/DDBJ databases">
        <title>WGS of CPCC 203550 I12A-02606.</title>
        <authorList>
            <person name="Jiang Z."/>
        </authorList>
    </citation>
    <scope>NUCLEOTIDE SEQUENCE [LARGE SCALE GENOMIC DNA]</scope>
    <source>
        <strain evidence="3 4">I12A-02606</strain>
    </source>
</reference>
<dbReference type="CDD" id="cd07043">
    <property type="entry name" value="STAS_anti-anti-sigma_factors"/>
    <property type="match status" value="1"/>
</dbReference>
<dbReference type="InterPro" id="IPR036513">
    <property type="entry name" value="STAS_dom_sf"/>
</dbReference>
<dbReference type="Pfam" id="PF01740">
    <property type="entry name" value="STAS"/>
    <property type="match status" value="1"/>
</dbReference>
<name>A0A6P0GG42_9ACTN</name>
<proteinExistence type="predicted"/>
<feature type="compositionally biased region" description="Basic and acidic residues" evidence="1">
    <location>
        <begin position="146"/>
        <end position="155"/>
    </location>
</feature>
<evidence type="ECO:0000313" key="3">
    <source>
        <dbReference type="EMBL" id="NEM06224.1"/>
    </source>
</evidence>
<organism evidence="3 4">
    <name type="scientific">Geodermatophilus normandii</name>
    <dbReference type="NCBI Taxonomy" id="1137989"/>
    <lineage>
        <taxon>Bacteria</taxon>
        <taxon>Bacillati</taxon>
        <taxon>Actinomycetota</taxon>
        <taxon>Actinomycetes</taxon>
        <taxon>Geodermatophilales</taxon>
        <taxon>Geodermatophilaceae</taxon>
        <taxon>Geodermatophilus</taxon>
    </lineage>
</organism>
<feature type="compositionally biased region" description="Basic residues" evidence="1">
    <location>
        <begin position="1"/>
        <end position="10"/>
    </location>
</feature>
<feature type="compositionally biased region" description="Low complexity" evidence="1">
    <location>
        <begin position="126"/>
        <end position="141"/>
    </location>
</feature>
<accession>A0A6P0GG42</accession>
<dbReference type="AlphaFoldDB" id="A0A6P0GG42"/>
<dbReference type="Proteomes" id="UP000471126">
    <property type="component" value="Unassembled WGS sequence"/>
</dbReference>
<protein>
    <submittedName>
        <fullName evidence="3">STAS domain-containing protein</fullName>
    </submittedName>
</protein>
<comment type="caution">
    <text evidence="3">The sequence shown here is derived from an EMBL/GenBank/DDBJ whole genome shotgun (WGS) entry which is preliminary data.</text>
</comment>
<dbReference type="EMBL" id="JAAGWE010000014">
    <property type="protein sequence ID" value="NEM06224.1"/>
    <property type="molecule type" value="Genomic_DNA"/>
</dbReference>
<dbReference type="SUPFAM" id="SSF52091">
    <property type="entry name" value="SpoIIaa-like"/>
    <property type="match status" value="1"/>
</dbReference>
<sequence>MTGRPRHGLHVVRDGDPPAGEPVPRPREPLLSLQQRSVVLAVGGRLDADTAGRLRMFLAMFSIEGGPQELVLDLSGVVAVDEDGMAPVLEAAEAMRLRAGTLRLVSVPAAVTRHLDDDVHRDHRALLTGPPADPDTAGGPEAPVPDDGRPRRGRE</sequence>
<evidence type="ECO:0000259" key="2">
    <source>
        <dbReference type="PROSITE" id="PS50801"/>
    </source>
</evidence>
<evidence type="ECO:0000313" key="4">
    <source>
        <dbReference type="Proteomes" id="UP000471126"/>
    </source>
</evidence>
<feature type="region of interest" description="Disordered" evidence="1">
    <location>
        <begin position="124"/>
        <end position="155"/>
    </location>
</feature>
<evidence type="ECO:0000256" key="1">
    <source>
        <dbReference type="SAM" id="MobiDB-lite"/>
    </source>
</evidence>
<gene>
    <name evidence="3" type="ORF">GCU54_09375</name>
</gene>
<feature type="region of interest" description="Disordered" evidence="1">
    <location>
        <begin position="1"/>
        <end position="27"/>
    </location>
</feature>
<dbReference type="RefSeq" id="WP_163476384.1">
    <property type="nucleotide sequence ID" value="NZ_JAAGWE010000014.1"/>
</dbReference>